<reference evidence="1" key="2">
    <citation type="journal article" date="2015" name="Data Brief">
        <title>Shoot transcriptome of the giant reed, Arundo donax.</title>
        <authorList>
            <person name="Barrero R.A."/>
            <person name="Guerrero F.D."/>
            <person name="Moolhuijzen P."/>
            <person name="Goolsby J.A."/>
            <person name="Tidwell J."/>
            <person name="Bellgard S.E."/>
            <person name="Bellgard M.I."/>
        </authorList>
    </citation>
    <scope>NUCLEOTIDE SEQUENCE</scope>
    <source>
        <tissue evidence="1">Shoot tissue taken approximately 20 cm above the soil surface</tissue>
    </source>
</reference>
<reference evidence="1" key="1">
    <citation type="submission" date="2014-09" db="EMBL/GenBank/DDBJ databases">
        <authorList>
            <person name="Magalhaes I.L.F."/>
            <person name="Oliveira U."/>
            <person name="Santos F.R."/>
            <person name="Vidigal T.H.D.A."/>
            <person name="Brescovit A.D."/>
            <person name="Santos A.J."/>
        </authorList>
    </citation>
    <scope>NUCLEOTIDE SEQUENCE</scope>
    <source>
        <tissue evidence="1">Shoot tissue taken approximately 20 cm above the soil surface</tissue>
    </source>
</reference>
<evidence type="ECO:0000313" key="1">
    <source>
        <dbReference type="EMBL" id="JAD70886.1"/>
    </source>
</evidence>
<proteinExistence type="predicted"/>
<dbReference type="AlphaFoldDB" id="A0A0A9C5N0"/>
<dbReference type="EMBL" id="GBRH01227009">
    <property type="protein sequence ID" value="JAD70886.1"/>
    <property type="molecule type" value="Transcribed_RNA"/>
</dbReference>
<organism evidence="1">
    <name type="scientific">Arundo donax</name>
    <name type="common">Giant reed</name>
    <name type="synonym">Donax arundinaceus</name>
    <dbReference type="NCBI Taxonomy" id="35708"/>
    <lineage>
        <taxon>Eukaryota</taxon>
        <taxon>Viridiplantae</taxon>
        <taxon>Streptophyta</taxon>
        <taxon>Embryophyta</taxon>
        <taxon>Tracheophyta</taxon>
        <taxon>Spermatophyta</taxon>
        <taxon>Magnoliopsida</taxon>
        <taxon>Liliopsida</taxon>
        <taxon>Poales</taxon>
        <taxon>Poaceae</taxon>
        <taxon>PACMAD clade</taxon>
        <taxon>Arundinoideae</taxon>
        <taxon>Arundineae</taxon>
        <taxon>Arundo</taxon>
    </lineage>
</organism>
<accession>A0A0A9C5N0</accession>
<name>A0A0A9C5N0_ARUDO</name>
<protein>
    <submittedName>
        <fullName evidence="1">Uncharacterized protein</fullName>
    </submittedName>
</protein>
<sequence length="49" mass="5201">MTSSVDALASASMIWASEFSRLNTSTPQLPNGLLLLSKLSNISVFINCA</sequence>